<proteinExistence type="predicted"/>
<protein>
    <submittedName>
        <fullName evidence="1">12159_t:CDS:1</fullName>
    </submittedName>
</protein>
<dbReference type="Proteomes" id="UP000789702">
    <property type="component" value="Unassembled WGS sequence"/>
</dbReference>
<evidence type="ECO:0000313" key="2">
    <source>
        <dbReference type="Proteomes" id="UP000789702"/>
    </source>
</evidence>
<accession>A0ACA9JWU2</accession>
<gene>
    <name evidence="1" type="ORF">DHETER_LOCUS207</name>
</gene>
<evidence type="ECO:0000313" key="1">
    <source>
        <dbReference type="EMBL" id="CAG8440296.1"/>
    </source>
</evidence>
<reference evidence="1" key="1">
    <citation type="submission" date="2021-06" db="EMBL/GenBank/DDBJ databases">
        <authorList>
            <person name="Kallberg Y."/>
            <person name="Tangrot J."/>
            <person name="Rosling A."/>
        </authorList>
    </citation>
    <scope>NUCLEOTIDE SEQUENCE</scope>
    <source>
        <strain evidence="1">IL203A</strain>
    </source>
</reference>
<sequence length="419" mass="44940">MSSTDGPPNYDHGDIAWVLASTALVFIMVPGVGYFYSGMARSKNALSLIMLSVLSVAVVSWWLFGFSLTFGPSPNHFIGNFAHVFLRDVDNRTTSMGVTTIPSDVYSIYQCMFAAITPALAIGSAAERGRILPMIVFIFLWSTLVYDVIACWTWNPDGWASKIGVLDYAGGTPVHIASGSAALAYAIILGKRNGHGTDEFKPHNVANVVLGTSLLWFGWFGFNGGSALAANGRAAMACVVTNLSASVGGLTWCLLDFRLERKLSALGFCSGAVAGLVSITPGSGYVDYPSAVVFGFLGGFACNMAVRLKHVFNYDDALDVFAVHAVGGFVGNVLTGIFASESIIKMVDPTLTGGGWINKNWMQVVYQLSDSVAGMVYSFFVTFIILWVMDKVPGLSLLTHTKRTSDNGYDDSIKQSTMM</sequence>
<dbReference type="EMBL" id="CAJVPU010000085">
    <property type="protein sequence ID" value="CAG8440296.1"/>
    <property type="molecule type" value="Genomic_DNA"/>
</dbReference>
<name>A0ACA9JWU2_9GLOM</name>
<organism evidence="1 2">
    <name type="scientific">Dentiscutata heterogama</name>
    <dbReference type="NCBI Taxonomy" id="1316150"/>
    <lineage>
        <taxon>Eukaryota</taxon>
        <taxon>Fungi</taxon>
        <taxon>Fungi incertae sedis</taxon>
        <taxon>Mucoromycota</taxon>
        <taxon>Glomeromycotina</taxon>
        <taxon>Glomeromycetes</taxon>
        <taxon>Diversisporales</taxon>
        <taxon>Gigasporaceae</taxon>
        <taxon>Dentiscutata</taxon>
    </lineage>
</organism>
<keyword evidence="2" id="KW-1185">Reference proteome</keyword>
<comment type="caution">
    <text evidence="1">The sequence shown here is derived from an EMBL/GenBank/DDBJ whole genome shotgun (WGS) entry which is preliminary data.</text>
</comment>